<dbReference type="PANTHER" id="PTHR33495">
    <property type="entry name" value="ANTI-SIGMA FACTOR ANTAGONIST TM_1081-RELATED-RELATED"/>
    <property type="match status" value="1"/>
</dbReference>
<dbReference type="AlphaFoldDB" id="A0A2T0KHY2"/>
<dbReference type="EMBL" id="PVMZ01000004">
    <property type="protein sequence ID" value="PRX23035.1"/>
    <property type="molecule type" value="Genomic_DNA"/>
</dbReference>
<gene>
    <name evidence="2" type="ORF">CLV67_104563</name>
</gene>
<comment type="caution">
    <text evidence="2">The sequence shown here is derived from an EMBL/GenBank/DDBJ whole genome shotgun (WGS) entry which is preliminary data.</text>
</comment>
<protein>
    <submittedName>
        <fullName evidence="2">Anti-sigma B factor antagonist</fullName>
    </submittedName>
</protein>
<sequence length="138" mass="14563">MTASPADRLGEVRDVAGGAVRVVVLPADLDRHLAGQVRPIVKAAIDKGRHLVIDMHATQVIDSAGLGLLVRAHRSARRRGVTLCLVAPSRFVLTVLHTMHLDGVFPISPDQATALSELEGVRPPGHAPVSGRVRATVG</sequence>
<dbReference type="OrthoDB" id="5456061at2"/>
<proteinExistence type="predicted"/>
<evidence type="ECO:0000313" key="2">
    <source>
        <dbReference type="EMBL" id="PRX23035.1"/>
    </source>
</evidence>
<dbReference type="CDD" id="cd07043">
    <property type="entry name" value="STAS_anti-anti-sigma_factors"/>
    <property type="match status" value="1"/>
</dbReference>
<name>A0A2T0KHY2_9ACTN</name>
<reference evidence="2 3" key="1">
    <citation type="submission" date="2018-03" db="EMBL/GenBank/DDBJ databases">
        <title>Genomic Encyclopedia of Archaeal and Bacterial Type Strains, Phase II (KMG-II): from individual species to whole genera.</title>
        <authorList>
            <person name="Goeker M."/>
        </authorList>
    </citation>
    <scope>NUCLEOTIDE SEQUENCE [LARGE SCALE GENOMIC DNA]</scope>
    <source>
        <strain evidence="2 3">DSM 43146</strain>
    </source>
</reference>
<dbReference type="SUPFAM" id="SSF52091">
    <property type="entry name" value="SpoIIaa-like"/>
    <property type="match status" value="1"/>
</dbReference>
<dbReference type="InterPro" id="IPR036513">
    <property type="entry name" value="STAS_dom_sf"/>
</dbReference>
<dbReference type="Pfam" id="PF01740">
    <property type="entry name" value="STAS"/>
    <property type="match status" value="1"/>
</dbReference>
<dbReference type="PROSITE" id="PS50801">
    <property type="entry name" value="STAS"/>
    <property type="match status" value="1"/>
</dbReference>
<keyword evidence="3" id="KW-1185">Reference proteome</keyword>
<dbReference type="Gene3D" id="3.30.750.24">
    <property type="entry name" value="STAS domain"/>
    <property type="match status" value="1"/>
</dbReference>
<organism evidence="2 3">
    <name type="scientific">Actinoplanes italicus</name>
    <dbReference type="NCBI Taxonomy" id="113567"/>
    <lineage>
        <taxon>Bacteria</taxon>
        <taxon>Bacillati</taxon>
        <taxon>Actinomycetota</taxon>
        <taxon>Actinomycetes</taxon>
        <taxon>Micromonosporales</taxon>
        <taxon>Micromonosporaceae</taxon>
        <taxon>Actinoplanes</taxon>
    </lineage>
</organism>
<evidence type="ECO:0000313" key="3">
    <source>
        <dbReference type="Proteomes" id="UP000239415"/>
    </source>
</evidence>
<dbReference type="RefSeq" id="WP_106318128.1">
    <property type="nucleotide sequence ID" value="NZ_BOMO01000022.1"/>
</dbReference>
<dbReference type="PANTHER" id="PTHR33495:SF2">
    <property type="entry name" value="ANTI-SIGMA FACTOR ANTAGONIST TM_1081-RELATED"/>
    <property type="match status" value="1"/>
</dbReference>
<feature type="domain" description="STAS" evidence="1">
    <location>
        <begin position="20"/>
        <end position="118"/>
    </location>
</feature>
<dbReference type="GO" id="GO:0043856">
    <property type="term" value="F:anti-sigma factor antagonist activity"/>
    <property type="evidence" value="ECO:0007669"/>
    <property type="project" value="TreeGrafter"/>
</dbReference>
<accession>A0A2T0KHY2</accession>
<dbReference type="InterPro" id="IPR002645">
    <property type="entry name" value="STAS_dom"/>
</dbReference>
<evidence type="ECO:0000259" key="1">
    <source>
        <dbReference type="PROSITE" id="PS50801"/>
    </source>
</evidence>
<dbReference type="Proteomes" id="UP000239415">
    <property type="component" value="Unassembled WGS sequence"/>
</dbReference>